<dbReference type="GO" id="GO:0016020">
    <property type="term" value="C:membrane"/>
    <property type="evidence" value="ECO:0007669"/>
    <property type="project" value="InterPro"/>
</dbReference>
<gene>
    <name evidence="7" type="ORF">SAMN04488134_103133</name>
</gene>
<keyword evidence="5" id="KW-0598">Phosphotransferase system</keyword>
<evidence type="ECO:0000256" key="4">
    <source>
        <dbReference type="ARBA" id="ARBA00022679"/>
    </source>
</evidence>
<protein>
    <submittedName>
        <fullName evidence="7">PTS system, fructose-specific IIA component</fullName>
    </submittedName>
</protein>
<evidence type="ECO:0000259" key="6">
    <source>
        <dbReference type="PROSITE" id="PS51094"/>
    </source>
</evidence>
<dbReference type="Proteomes" id="UP000199300">
    <property type="component" value="Unassembled WGS sequence"/>
</dbReference>
<dbReference type="EMBL" id="FODJ01000003">
    <property type="protein sequence ID" value="SEO01801.1"/>
    <property type="molecule type" value="Genomic_DNA"/>
</dbReference>
<evidence type="ECO:0000256" key="2">
    <source>
        <dbReference type="ARBA" id="ARBA00022553"/>
    </source>
</evidence>
<dbReference type="RefSeq" id="WP_091495947.1">
    <property type="nucleotide sequence ID" value="NZ_FODJ01000003.1"/>
</dbReference>
<dbReference type="Gene3D" id="3.40.930.10">
    <property type="entry name" value="Mannitol-specific EII, Chain A"/>
    <property type="match status" value="1"/>
</dbReference>
<reference evidence="7 8" key="1">
    <citation type="submission" date="2016-10" db="EMBL/GenBank/DDBJ databases">
        <authorList>
            <person name="de Groot N.N."/>
        </authorList>
    </citation>
    <scope>NUCLEOTIDE SEQUENCE [LARGE SCALE GENOMIC DNA]</scope>
    <source>
        <strain evidence="7 8">CGMCC 1.10434</strain>
    </source>
</reference>
<dbReference type="InterPro" id="IPR004715">
    <property type="entry name" value="PTS_IIA_fruc"/>
</dbReference>
<evidence type="ECO:0000313" key="8">
    <source>
        <dbReference type="Proteomes" id="UP000199300"/>
    </source>
</evidence>
<sequence length="148" mass="16804">MILEKTVFLGETLHSKDEIFSFIAKQAYKLEIVHDEQVAVSDLKKREAEVSTGLQDGFAIPHCRTENVKKTAILFIRLDNEIKWETFDGKDVKNVFCILVPAGSENNNAIHLQLISKIAVNLLEDEFKQKIATAKSTKEIVELINFED</sequence>
<evidence type="ECO:0000256" key="5">
    <source>
        <dbReference type="ARBA" id="ARBA00022683"/>
    </source>
</evidence>
<dbReference type="AlphaFoldDB" id="A0A1H8L9P0"/>
<dbReference type="GO" id="GO:0009401">
    <property type="term" value="P:phosphoenolpyruvate-dependent sugar phosphotransferase system"/>
    <property type="evidence" value="ECO:0007669"/>
    <property type="project" value="UniProtKB-KW"/>
</dbReference>
<dbReference type="GO" id="GO:0030295">
    <property type="term" value="F:protein kinase activator activity"/>
    <property type="evidence" value="ECO:0007669"/>
    <property type="project" value="TreeGrafter"/>
</dbReference>
<dbReference type="PROSITE" id="PS51094">
    <property type="entry name" value="PTS_EIIA_TYPE_2"/>
    <property type="match status" value="1"/>
</dbReference>
<keyword evidence="2" id="KW-0597">Phosphoprotein</keyword>
<accession>A0A1H8L9P0</accession>
<dbReference type="SUPFAM" id="SSF55804">
    <property type="entry name" value="Phoshotransferase/anion transport protein"/>
    <property type="match status" value="1"/>
</dbReference>
<dbReference type="STRING" id="872970.SAMN04488134_103133"/>
<keyword evidence="1" id="KW-0813">Transport</keyword>
<organism evidence="7 8">
    <name type="scientific">Amphibacillus marinus</name>
    <dbReference type="NCBI Taxonomy" id="872970"/>
    <lineage>
        <taxon>Bacteria</taxon>
        <taxon>Bacillati</taxon>
        <taxon>Bacillota</taxon>
        <taxon>Bacilli</taxon>
        <taxon>Bacillales</taxon>
        <taxon>Bacillaceae</taxon>
        <taxon>Amphibacillus</taxon>
    </lineage>
</organism>
<dbReference type="Pfam" id="PF00359">
    <property type="entry name" value="PTS_EIIA_2"/>
    <property type="match status" value="1"/>
</dbReference>
<dbReference type="InterPro" id="IPR002178">
    <property type="entry name" value="PTS_EIIA_type-2_dom"/>
</dbReference>
<evidence type="ECO:0000256" key="1">
    <source>
        <dbReference type="ARBA" id="ARBA00022448"/>
    </source>
</evidence>
<keyword evidence="4" id="KW-0808">Transferase</keyword>
<keyword evidence="8" id="KW-1185">Reference proteome</keyword>
<dbReference type="GO" id="GO:0008982">
    <property type="term" value="F:protein-N(PI)-phosphohistidine-sugar phosphotransferase activity"/>
    <property type="evidence" value="ECO:0007669"/>
    <property type="project" value="InterPro"/>
</dbReference>
<dbReference type="NCBIfam" id="TIGR00848">
    <property type="entry name" value="fruA"/>
    <property type="match status" value="1"/>
</dbReference>
<dbReference type="PANTHER" id="PTHR47738">
    <property type="entry name" value="PTS SYSTEM FRUCTOSE-LIKE EIIA COMPONENT-RELATED"/>
    <property type="match status" value="1"/>
</dbReference>
<keyword evidence="3" id="KW-0762">Sugar transport</keyword>
<evidence type="ECO:0000313" key="7">
    <source>
        <dbReference type="EMBL" id="SEO01801.1"/>
    </source>
</evidence>
<proteinExistence type="predicted"/>
<evidence type="ECO:0000256" key="3">
    <source>
        <dbReference type="ARBA" id="ARBA00022597"/>
    </source>
</evidence>
<feature type="domain" description="PTS EIIA type-2" evidence="6">
    <location>
        <begin position="1"/>
        <end position="147"/>
    </location>
</feature>
<dbReference type="PANTHER" id="PTHR47738:SF1">
    <property type="entry name" value="NITROGEN REGULATORY PROTEIN"/>
    <property type="match status" value="1"/>
</dbReference>
<dbReference type="CDD" id="cd00211">
    <property type="entry name" value="PTS_IIA_fru"/>
    <property type="match status" value="1"/>
</dbReference>
<dbReference type="InterPro" id="IPR016152">
    <property type="entry name" value="PTrfase/Anion_transptr"/>
</dbReference>
<dbReference type="InterPro" id="IPR051541">
    <property type="entry name" value="PTS_SugarTrans_NitroReg"/>
</dbReference>
<dbReference type="OrthoDB" id="95460at2"/>
<name>A0A1H8L9P0_9BACI</name>